<evidence type="ECO:0000313" key="1">
    <source>
        <dbReference type="EMBL" id="GIO29045.1"/>
    </source>
</evidence>
<evidence type="ECO:0000313" key="2">
    <source>
        <dbReference type="Proteomes" id="UP000679779"/>
    </source>
</evidence>
<comment type="caution">
    <text evidence="1">The sequence shown here is derived from an EMBL/GenBank/DDBJ whole genome shotgun (WGS) entry which is preliminary data.</text>
</comment>
<dbReference type="AlphaFoldDB" id="A0A919XEB2"/>
<keyword evidence="2" id="KW-1185">Reference proteome</keyword>
<proteinExistence type="predicted"/>
<accession>A0A919XEB2</accession>
<organism evidence="1 2">
    <name type="scientific">Paenibacillus albilobatus</name>
    <dbReference type="NCBI Taxonomy" id="2716884"/>
    <lineage>
        <taxon>Bacteria</taxon>
        <taxon>Bacillati</taxon>
        <taxon>Bacillota</taxon>
        <taxon>Bacilli</taxon>
        <taxon>Bacillales</taxon>
        <taxon>Paenibacillaceae</taxon>
        <taxon>Paenibacillus</taxon>
    </lineage>
</organism>
<dbReference type="Proteomes" id="UP000679779">
    <property type="component" value="Unassembled WGS sequence"/>
</dbReference>
<gene>
    <name evidence="1" type="ORF">J2TS6_01860</name>
</gene>
<name>A0A919XEB2_9BACL</name>
<protein>
    <submittedName>
        <fullName evidence="1">Uncharacterized protein</fullName>
    </submittedName>
</protein>
<sequence>MAKFNRQQHQLPSGGQIQSYESSCLHIYHNKEEDKRKLNAIDQETIISTTKAQARSAAPIQRSMYALGGIHTFGRHS</sequence>
<dbReference type="EMBL" id="BORQ01000001">
    <property type="protein sequence ID" value="GIO29045.1"/>
    <property type="molecule type" value="Genomic_DNA"/>
</dbReference>
<reference evidence="1" key="1">
    <citation type="submission" date="2021-03" db="EMBL/GenBank/DDBJ databases">
        <title>Antimicrobial resistance genes in bacteria isolated from Japanese honey, and their potential for conferring macrolide and lincosamide resistance in the American foulbrood pathogen Paenibacillus larvae.</title>
        <authorList>
            <person name="Okamoto M."/>
            <person name="Kumagai M."/>
            <person name="Kanamori H."/>
            <person name="Takamatsu D."/>
        </authorList>
    </citation>
    <scope>NUCLEOTIDE SEQUENCE</scope>
    <source>
        <strain evidence="1">J2TS6</strain>
    </source>
</reference>